<evidence type="ECO:0000313" key="4">
    <source>
        <dbReference type="Proteomes" id="UP000297158"/>
    </source>
</evidence>
<keyword evidence="1" id="KW-0175">Coiled coil</keyword>
<proteinExistence type="predicted"/>
<gene>
    <name evidence="3" type="primary">23</name>
    <name evidence="3" type="ORF">SEA_REMUSLOOPIN_23</name>
</gene>
<evidence type="ECO:0000256" key="1">
    <source>
        <dbReference type="SAM" id="Coils"/>
    </source>
</evidence>
<reference evidence="3 4" key="1">
    <citation type="submission" date="2019-03" db="EMBL/GenBank/DDBJ databases">
        <authorList>
            <person name="Ludwig S."/>
            <person name="Saikali A."/>
            <person name="Addai K."/>
            <person name="Agarwal S."/>
            <person name="Ahmad I.M."/>
            <person name="Alumyar Y.S."/>
            <person name="An J."/>
            <person name="Antar T.E."/>
            <person name="Antony V."/>
            <person name="Arvin L.E."/>
            <person name="Atanasoff K.E."/>
            <person name="Ati R."/>
            <person name="Batista A."/>
            <person name="Bembuh M.L."/>
            <person name="Bhardvaj T.B."/>
            <person name="Brown C.J."/>
            <person name="Butt S.T."/>
            <person name="Cahn D."/>
            <person name="Canales I.-I."/>
            <person name="Carr K."/>
            <person name="Chen K.Z."/>
            <person name="Chen M."/>
            <person name="Chigurupati S."/>
            <person name="Chou C."/>
            <person name="Chung C.S."/>
            <person name="Cole S.T."/>
            <person name="Colson C.L."/>
            <person name="Dent D.M."/>
            <person name="Djiogo E.M."/>
            <person name="Domrachev B.M."/>
            <person name="Dwivedi J."/>
            <person name="Ehsani C."/>
            <person name="Essien U.A."/>
            <person name="Fakhar A."/>
            <person name="Flood S.H."/>
            <person name="Furletti G."/>
            <person name="Gebreegziabher M."/>
            <person name="Goralski S.M."/>
            <person name="Gruver-Williams A."/>
            <person name="Guldan M.L."/>
            <person name="Gurung S."/>
            <person name="Heo K."/>
            <person name="John R.A."/>
            <person name="Kabir L."/>
            <person name="Kaira H."/>
            <person name="Kane M.S."/>
            <person name="Karanja M."/>
            <person name="Karley A.N."/>
            <person name="Kelleher J."/>
            <person name="Khan A.M."/>
            <person name="Khan A."/>
            <person name="Kharel S."/>
            <person name="Kidane M."/>
            <person name="Konanur P."/>
            <person name="Kuo N.K."/>
            <person name="Kyaw G."/>
            <person name="Lahijan N."/>
            <person name="Lamm D.N."/>
            <person name="Lance S.V."/>
            <person name="Le C."/>
            <person name="Lee C.H."/>
            <person name="Leka D."/>
            <person name="Li C."/>
            <person name="Lim S.Y."/>
            <person name="Lo J."/>
            <person name="Mahaney V.M."/>
            <person name="Mangukiya A."/>
            <person name="Mani D."/>
            <person name="Mariano P."/>
            <person name="Markward M.L."/>
            <person name="Mbaekwe U."/>
            <person name="Mcgowan H."/>
            <person name="Mcnamara A."/>
            <person name="Mebrahtu S."/>
            <person name="Mohamed A."/>
            <person name="Mohamed M.E."/>
            <person name="Muntaka F."/>
            <person name="Naqvi T."/>
            <person name="Nengel A.M."/>
            <person name="Neupane S."/>
            <person name="Nguyen J."/>
            <person name="Nguyen J."/>
            <person name="Nwoji I.C."/>
            <person name="O'Brien T."/>
            <person name="Okusolubo T.A."/>
            <person name="Paek J."/>
            <person name="Pandithakoralag H."/>
            <person name="Parsa S."/>
            <person name="Perry C."/>
            <person name="Petrie C.R."/>
            <person name="Poteshman G.A."/>
            <person name="Quiros D."/>
            <person name="Rana S."/>
            <person name="Reister J."/>
            <person name="Reyes E."/>
            <person name="Riaz H.S."/>
            <person name="Roach T.L."/>
            <person name="Scalsky R."/>
            <person name="Schultz J.A."/>
            <person name="Scott C.F."/>
            <person name="Sekira M.D."/>
            <person name="Shee C.S."/>
            <person name="Shultz P."/>
            <person name="Siarez J.A."/>
            <person name="Simpson A.L."/>
            <person name="Singh S."/>
            <person name="Smith F.R."/>
            <person name="Smith S.A."/>
            <person name="Sobers S."/>
            <person name="Sobowale A.O."/>
            <person name="Somoza K.A."/>
            <person name="Song M."/>
            <person name="Spence R.N."/>
            <person name="Spruill R.A."/>
            <person name="Subedi A."/>
            <person name="Taj A.B."/>
            <person name="Thomas J."/>
            <person name="Todd J.C."/>
            <person name="Tran T."/>
            <person name="Varghese J."/>
            <person name="Vartanian E."/>
            <person name="Vega A."/>
            <person name="Vong A."/>
            <person name="Wachhaus L.E."/>
            <person name="Walter A.J."/>
            <person name="Wessel M.E."/>
            <person name="Azam A.M."/>
            <person name="Blocker D."/>
            <person name="Naeem N.-U.-A."/>
            <person name="Patel R."/>
            <person name="Shakarov P."/>
            <person name="Xie C.L."/>
            <person name="Zolnerowich N."/>
            <person name="Correa-Mendez M."/>
            <person name="Fabian M."/>
            <person name="Fishbein J."/>
            <person name="Harkles L."/>
            <person name="Reger N."/>
            <person name="Saleh S."/>
            <person name="Erill I."/>
            <person name="Caruso S.M."/>
            <person name="Garlena R.A."/>
            <person name="Russell D.A."/>
            <person name="Pope W.H."/>
            <person name="Jacobs-Sera D."/>
            <person name="Hatfull G.F."/>
        </authorList>
    </citation>
    <scope>NUCLEOTIDE SEQUENCE [LARGE SCALE GENOMIC DNA]</scope>
</reference>
<evidence type="ECO:0000256" key="2">
    <source>
        <dbReference type="SAM" id="MobiDB-lite"/>
    </source>
</evidence>
<dbReference type="InterPro" id="IPR058005">
    <property type="entry name" value="Repressor_C"/>
</dbReference>
<evidence type="ECO:0000313" key="3">
    <source>
        <dbReference type="EMBL" id="QBZ73337.1"/>
    </source>
</evidence>
<accession>A0A4D6E3U8</accession>
<organism evidence="3 4">
    <name type="scientific">Streptomyces phage RemusLoopin</name>
    <dbReference type="NCBI Taxonomy" id="2562346"/>
    <lineage>
        <taxon>Viruses</taxon>
        <taxon>Duplodnaviria</taxon>
        <taxon>Heunggongvirae</taxon>
        <taxon>Uroviricota</taxon>
        <taxon>Caudoviricetes</taxon>
        <taxon>Colingsworthviridae</taxon>
        <taxon>Sebastisaurusvirus</taxon>
        <taxon>Sebastisaurusvirus remusloopin</taxon>
    </lineage>
</organism>
<protein>
    <submittedName>
        <fullName evidence="3">Uncharacterized protein</fullName>
    </submittedName>
</protein>
<feature type="coiled-coil region" evidence="1">
    <location>
        <begin position="433"/>
        <end position="480"/>
    </location>
</feature>
<dbReference type="Pfam" id="PF25746">
    <property type="entry name" value="Phage_Repressor_c"/>
    <property type="match status" value="1"/>
</dbReference>
<dbReference type="Proteomes" id="UP000297158">
    <property type="component" value="Segment"/>
</dbReference>
<name>A0A4D6E3U8_9CAUD</name>
<keyword evidence="4" id="KW-1185">Reference proteome</keyword>
<dbReference type="EMBL" id="MK686068">
    <property type="protein sequence ID" value="QBZ73337.1"/>
    <property type="molecule type" value="Genomic_DNA"/>
</dbReference>
<sequence>MTGADSMTAVTAPTGYRTFYLGKGKVVHAAQDSDTVTLCKKPITTVKLAHTPYVSCTQCAKVALKMITDEPSGNGGEQDMPKAGAKLVWRLTFQYATQEKASTNPHYDAESAERAADEMLETARRNDSSVSITISNRETGESYTYPKENDTMAAAPKKDNDELISDVHAKVDEIKAIDPKAEGAADQAKALYDDAEKIVRKLPTEKRNSLRSDMREARDAVVNGAQPAESAPAPAPAASTAIVRQAENPLEIEGIPDLVKQSIKAFKDGVKYGLKLSEVGETVARTMLEMRLKMTHTASGLPDLMSIEKKTKNSAGLVYDGAREGMDPTDQKLKDAHDALQKATQNKMADILVGWLRDFSSSPNPDEALETARLYFPDAVTMVEEAREAKESGAEVSDADLDLTEAIYAVYADAGIELPRYGRTEIQRFNYRVKQLDTARAELDAARDALDEDGVSDADKEKLTAKVTELEEKAKGITEEIPAEWTEKATPEKTPKQRATEKVARAQKLTDSVTKSVRRLEGAERQEVSTSLVQLGRQLITNATADTSKLSADEKADLKSQLESLVTVLAGEAAKL</sequence>
<feature type="region of interest" description="Disordered" evidence="2">
    <location>
        <begin position="487"/>
        <end position="507"/>
    </location>
</feature>
<feature type="compositionally biased region" description="Basic and acidic residues" evidence="2">
    <location>
        <begin position="487"/>
        <end position="504"/>
    </location>
</feature>